<dbReference type="Gene3D" id="3.30.450.180">
    <property type="match status" value="1"/>
</dbReference>
<reference evidence="2" key="1">
    <citation type="journal article" date="2014" name="Int. J. Syst. Evol. Microbiol.">
        <title>Complete genome sequence of Corynebacterium casei LMG S-19264T (=DSM 44701T), isolated from a smear-ripened cheese.</title>
        <authorList>
            <consortium name="US DOE Joint Genome Institute (JGI-PGF)"/>
            <person name="Walter F."/>
            <person name="Albersmeier A."/>
            <person name="Kalinowski J."/>
            <person name="Ruckert C."/>
        </authorList>
    </citation>
    <scope>NUCLEOTIDE SEQUENCE</scope>
    <source>
        <strain evidence="2">CGMCC 1.12827</strain>
    </source>
</reference>
<dbReference type="SMART" id="SM00530">
    <property type="entry name" value="HTH_XRE"/>
    <property type="match status" value="1"/>
</dbReference>
<dbReference type="AlphaFoldDB" id="A0A916T4L2"/>
<dbReference type="InterPro" id="IPR041413">
    <property type="entry name" value="MLTR_LBD"/>
</dbReference>
<dbReference type="SUPFAM" id="SSF47413">
    <property type="entry name" value="lambda repressor-like DNA-binding domains"/>
    <property type="match status" value="1"/>
</dbReference>
<comment type="caution">
    <text evidence="2">The sequence shown here is derived from an EMBL/GenBank/DDBJ whole genome shotgun (WGS) entry which is preliminary data.</text>
</comment>
<reference evidence="2" key="2">
    <citation type="submission" date="2020-09" db="EMBL/GenBank/DDBJ databases">
        <authorList>
            <person name="Sun Q."/>
            <person name="Zhou Y."/>
        </authorList>
    </citation>
    <scope>NUCLEOTIDE SEQUENCE</scope>
    <source>
        <strain evidence="2">CGMCC 1.12827</strain>
    </source>
</reference>
<evidence type="ECO:0000313" key="3">
    <source>
        <dbReference type="Proteomes" id="UP000621454"/>
    </source>
</evidence>
<dbReference type="GO" id="GO:0003677">
    <property type="term" value="F:DNA binding"/>
    <property type="evidence" value="ECO:0007669"/>
    <property type="project" value="InterPro"/>
</dbReference>
<dbReference type="RefSeq" id="WP_229742370.1">
    <property type="nucleotide sequence ID" value="NZ_BMGC01000011.1"/>
</dbReference>
<dbReference type="InterPro" id="IPR010982">
    <property type="entry name" value="Lambda_DNA-bd_dom_sf"/>
</dbReference>
<dbReference type="PANTHER" id="PTHR35010:SF2">
    <property type="entry name" value="BLL4672 PROTEIN"/>
    <property type="match status" value="1"/>
</dbReference>
<protein>
    <submittedName>
        <fullName evidence="2">Transcriptional regulator</fullName>
    </submittedName>
</protein>
<dbReference type="PANTHER" id="PTHR35010">
    <property type="entry name" value="BLL4672 PROTEIN-RELATED"/>
    <property type="match status" value="1"/>
</dbReference>
<proteinExistence type="predicted"/>
<keyword evidence="3" id="KW-1185">Reference proteome</keyword>
<dbReference type="CDD" id="cd00093">
    <property type="entry name" value="HTH_XRE"/>
    <property type="match status" value="1"/>
</dbReference>
<evidence type="ECO:0000259" key="1">
    <source>
        <dbReference type="PROSITE" id="PS50943"/>
    </source>
</evidence>
<organism evidence="2 3">
    <name type="scientific">Gordonia jinhuaensis</name>
    <dbReference type="NCBI Taxonomy" id="1517702"/>
    <lineage>
        <taxon>Bacteria</taxon>
        <taxon>Bacillati</taxon>
        <taxon>Actinomycetota</taxon>
        <taxon>Actinomycetes</taxon>
        <taxon>Mycobacteriales</taxon>
        <taxon>Gordoniaceae</taxon>
        <taxon>Gordonia</taxon>
    </lineage>
</organism>
<dbReference type="PROSITE" id="PS50943">
    <property type="entry name" value="HTH_CROC1"/>
    <property type="match status" value="1"/>
</dbReference>
<sequence>MSTPQVVLGTFLRARRGALLPGDVGLAEAVDSRRRVGGLRREEVATIAGISPEYYLRLEQAKAHNPSPQVLLALGRALVLDADATAYMFRLVGQSPPQSASALAGTVAASAGERDDSDEAASGLAALVMQWTTAPAYVSDRVQEVVAVNDMAQALVPFPLTPGVNLVEAVVRGAIAAGTERSEHWEQMVRRVTAALRYHSDPDDPRLQLLVASLSASSRVFRSTWASHEARPQRGGDLLALVEPFGYVTFRWQTLEVPGGEYFLTTMFGEAGSPASAAIDYLSARSRLARALDADADADAGRLGRSGRLSG</sequence>
<accession>A0A916T4L2</accession>
<dbReference type="Gene3D" id="1.10.260.40">
    <property type="entry name" value="lambda repressor-like DNA-binding domains"/>
    <property type="match status" value="1"/>
</dbReference>
<name>A0A916T4L2_9ACTN</name>
<dbReference type="Pfam" id="PF17765">
    <property type="entry name" value="MLTR_LBD"/>
    <property type="match status" value="1"/>
</dbReference>
<evidence type="ECO:0000313" key="2">
    <source>
        <dbReference type="EMBL" id="GGB31186.1"/>
    </source>
</evidence>
<feature type="domain" description="HTH cro/C1-type" evidence="1">
    <location>
        <begin position="38"/>
        <end position="85"/>
    </location>
</feature>
<dbReference type="EMBL" id="BMGC01000011">
    <property type="protein sequence ID" value="GGB31186.1"/>
    <property type="molecule type" value="Genomic_DNA"/>
</dbReference>
<dbReference type="Proteomes" id="UP000621454">
    <property type="component" value="Unassembled WGS sequence"/>
</dbReference>
<dbReference type="InterPro" id="IPR001387">
    <property type="entry name" value="Cro/C1-type_HTH"/>
</dbReference>
<dbReference type="Pfam" id="PF13560">
    <property type="entry name" value="HTH_31"/>
    <property type="match status" value="1"/>
</dbReference>
<gene>
    <name evidence="2" type="ORF">GCM10011489_19240</name>
</gene>